<gene>
    <name evidence="2" type="ORF">ABJ384_12725</name>
</gene>
<dbReference type="RefSeq" id="WP_349927744.1">
    <property type="nucleotide sequence ID" value="NZ_CP157981.1"/>
</dbReference>
<evidence type="ECO:0000313" key="2">
    <source>
        <dbReference type="EMBL" id="XBU15300.1"/>
    </source>
</evidence>
<feature type="transmembrane region" description="Helical" evidence="1">
    <location>
        <begin position="49"/>
        <end position="66"/>
    </location>
</feature>
<sequence>MYPSFAGCRTRVYGFIEPLENKISVMYLSIFQELKIYVVNFTELSRDALHIYAGLTLFFIVAFFHHHQLKSKWAILAVLIVAIAAELLDARDDLINYGLWHIGASVHDIINTIFWPLLIWLMARFRVWRV</sequence>
<accession>A0AAU7SWH5</accession>
<organism evidence="2">
    <name type="scientific">Acinetobacter sp. A1-4-2</name>
    <dbReference type="NCBI Taxonomy" id="3156489"/>
    <lineage>
        <taxon>Bacteria</taxon>
        <taxon>Pseudomonadati</taxon>
        <taxon>Pseudomonadota</taxon>
        <taxon>Gammaproteobacteria</taxon>
        <taxon>Moraxellales</taxon>
        <taxon>Moraxellaceae</taxon>
        <taxon>Acinetobacter</taxon>
    </lineage>
</organism>
<proteinExistence type="predicted"/>
<dbReference type="AlphaFoldDB" id="A0AAU7SWH5"/>
<evidence type="ECO:0008006" key="3">
    <source>
        <dbReference type="Google" id="ProtNLM"/>
    </source>
</evidence>
<protein>
    <recommendedName>
        <fullName evidence="3">VanZ like family protein</fullName>
    </recommendedName>
</protein>
<keyword evidence="1" id="KW-1133">Transmembrane helix</keyword>
<feature type="transmembrane region" description="Helical" evidence="1">
    <location>
        <begin position="102"/>
        <end position="123"/>
    </location>
</feature>
<name>A0AAU7SWH5_9GAMM</name>
<dbReference type="EMBL" id="CP157981">
    <property type="protein sequence ID" value="XBU15300.1"/>
    <property type="molecule type" value="Genomic_DNA"/>
</dbReference>
<feature type="transmembrane region" description="Helical" evidence="1">
    <location>
        <begin position="73"/>
        <end position="90"/>
    </location>
</feature>
<evidence type="ECO:0000256" key="1">
    <source>
        <dbReference type="SAM" id="Phobius"/>
    </source>
</evidence>
<keyword evidence="1" id="KW-0812">Transmembrane</keyword>
<reference evidence="2" key="1">
    <citation type="submission" date="2024-06" db="EMBL/GenBank/DDBJ databases">
        <authorList>
            <person name="Song Z."/>
        </authorList>
    </citation>
    <scope>NUCLEOTIDE SEQUENCE</scope>
    <source>
        <strain evidence="2">A1-4-2</strain>
    </source>
</reference>
<keyword evidence="1" id="KW-0472">Membrane</keyword>